<dbReference type="InterPro" id="IPR001343">
    <property type="entry name" value="Hemolysn_Ca-bd"/>
</dbReference>
<dbReference type="GO" id="GO:0005737">
    <property type="term" value="C:cytoplasm"/>
    <property type="evidence" value="ECO:0007669"/>
    <property type="project" value="TreeGrafter"/>
</dbReference>
<dbReference type="RefSeq" id="WP_136886607.1">
    <property type="nucleotide sequence ID" value="NZ_SUNI01000013.1"/>
</dbReference>
<dbReference type="InterPro" id="IPR000917">
    <property type="entry name" value="Sulfatase_N"/>
</dbReference>
<keyword evidence="2" id="KW-0378">Hydrolase</keyword>
<dbReference type="GO" id="GO:0005509">
    <property type="term" value="F:calcium ion binding"/>
    <property type="evidence" value="ECO:0007669"/>
    <property type="project" value="InterPro"/>
</dbReference>
<name>A0A4U0R7G6_9RHOB</name>
<dbReference type="AlphaFoldDB" id="A0A4U0R7G6"/>
<dbReference type="PROSITE" id="PS00330">
    <property type="entry name" value="HEMOLYSIN_CALCIUM"/>
    <property type="match status" value="2"/>
</dbReference>
<dbReference type="GO" id="GO:0008484">
    <property type="term" value="F:sulfuric ester hydrolase activity"/>
    <property type="evidence" value="ECO:0007669"/>
    <property type="project" value="TreeGrafter"/>
</dbReference>
<evidence type="ECO:0000256" key="2">
    <source>
        <dbReference type="ARBA" id="ARBA00022801"/>
    </source>
</evidence>
<dbReference type="InterPro" id="IPR011049">
    <property type="entry name" value="Serralysin-like_metalloprot_C"/>
</dbReference>
<accession>A0A4U0R7G6</accession>
<reference evidence="4 5" key="1">
    <citation type="submission" date="2019-04" db="EMBL/GenBank/DDBJ databases">
        <authorList>
            <person name="Li J."/>
        </authorList>
    </citation>
    <scope>NUCLEOTIDE SEQUENCE [LARGE SCALE GENOMIC DNA]</scope>
    <source>
        <strain evidence="4 5">KCTC 42687</strain>
    </source>
</reference>
<proteinExistence type="predicted"/>
<dbReference type="OrthoDB" id="9795675at2"/>
<evidence type="ECO:0000313" key="4">
    <source>
        <dbReference type="EMBL" id="TJZ90895.1"/>
    </source>
</evidence>
<dbReference type="PRINTS" id="PR00313">
    <property type="entry name" value="CABNDNGRPT"/>
</dbReference>
<dbReference type="PANTHER" id="PTHR45953">
    <property type="entry name" value="IDURONATE 2-SULFATASE"/>
    <property type="match status" value="1"/>
</dbReference>
<comment type="caution">
    <text evidence="4">The sequence shown here is derived from an EMBL/GenBank/DDBJ whole genome shotgun (WGS) entry which is preliminary data.</text>
</comment>
<feature type="domain" description="Sulfatase N-terminal" evidence="3">
    <location>
        <begin position="2"/>
        <end position="342"/>
    </location>
</feature>
<evidence type="ECO:0000313" key="5">
    <source>
        <dbReference type="Proteomes" id="UP000309747"/>
    </source>
</evidence>
<gene>
    <name evidence="4" type="ORF">FA743_13375</name>
</gene>
<dbReference type="Gene3D" id="2.150.10.10">
    <property type="entry name" value="Serralysin-like metalloprotease, C-terminal"/>
    <property type="match status" value="2"/>
</dbReference>
<keyword evidence="5" id="KW-1185">Reference proteome</keyword>
<sequence>MPNILFIAADDLVHVDRLLSLLIPGFDLPNLRRLADTGTDFNRAYCAVPVCEPARTAVMTGLSPADTKSFDLSQGWENLVHPRNTWLYRLRKAGFYTGTTGKVFHGYRPQPATVYRELYDSPPFATGPFNPATPIENRGGMCGQVYAEDAPWYDASRADDTIHALAHVLPTDRPWYWECGFHHPHTPWTTPARIHDRVALDDVIMPSDWKGGFDTMPFVNQFITSGTLNYASSDPAEWTDEQVLYVRRTIRNYAAGCLWMDEQLGRVLDALGASPHADKTVVTFYSDHGYHLSDHGRWHKFTLYEQCALAPMLIRVPGQTPRKVTQPVSHVDLGATILDLCGLPVPDSFMGQSLRPWIEGATPAPRAIPTFWYGSVSIAKHDKRVTVYQDGTGEMFDLEADPWSVRNIAATDPDHAALREECILTAHAWGMLIVEEAIDTSRPSNIQSFLGTKVTDQRFATSFVALGDLHSKGRSPNHQRMYSNSQVGQTEVRIPPHIEDFQLLGLHSAAIKIVGNALDNKIVMSDVYYKRIELDLGDGDDENVSPGRTQIVAYGGRGNDILRAGSWGKNRLYGEQGNDTLIGGRGDDLLDGGAGNDSLIGGAGNDTLISGSGFDTLIGGEGDDLLINDAGGSDMHGGPGADIFRLYRTGVISFVRDLTEIDTLDLSDWGVLGTALVRQVGDDVEVTAGVEKVICTDTTVANVRARTIGIPTAE</sequence>
<dbReference type="SUPFAM" id="SSF53649">
    <property type="entry name" value="Alkaline phosphatase-like"/>
    <property type="match status" value="1"/>
</dbReference>
<organism evidence="4 5">
    <name type="scientific">Paracoccus gahaiensis</name>
    <dbReference type="NCBI Taxonomy" id="1706839"/>
    <lineage>
        <taxon>Bacteria</taxon>
        <taxon>Pseudomonadati</taxon>
        <taxon>Pseudomonadota</taxon>
        <taxon>Alphaproteobacteria</taxon>
        <taxon>Rhodobacterales</taxon>
        <taxon>Paracoccaceae</taxon>
        <taxon>Paracoccus</taxon>
    </lineage>
</organism>
<dbReference type="Pfam" id="PF00884">
    <property type="entry name" value="Sulfatase"/>
    <property type="match status" value="1"/>
</dbReference>
<dbReference type="InterPro" id="IPR017850">
    <property type="entry name" value="Alkaline_phosphatase_core_sf"/>
</dbReference>
<protein>
    <recommendedName>
        <fullName evidence="3">Sulfatase N-terminal domain-containing protein</fullName>
    </recommendedName>
</protein>
<dbReference type="Pfam" id="PF00353">
    <property type="entry name" value="HemolysinCabind"/>
    <property type="match status" value="2"/>
</dbReference>
<dbReference type="InterPro" id="IPR018511">
    <property type="entry name" value="Hemolysin-typ_Ca-bd_CS"/>
</dbReference>
<keyword evidence="1" id="KW-0479">Metal-binding</keyword>
<evidence type="ECO:0000256" key="1">
    <source>
        <dbReference type="ARBA" id="ARBA00022723"/>
    </source>
</evidence>
<dbReference type="Gene3D" id="3.40.720.10">
    <property type="entry name" value="Alkaline Phosphatase, subunit A"/>
    <property type="match status" value="1"/>
</dbReference>
<dbReference type="EMBL" id="SUNI01000013">
    <property type="protein sequence ID" value="TJZ90895.1"/>
    <property type="molecule type" value="Genomic_DNA"/>
</dbReference>
<dbReference type="Proteomes" id="UP000309747">
    <property type="component" value="Unassembled WGS sequence"/>
</dbReference>
<evidence type="ECO:0000259" key="3">
    <source>
        <dbReference type="Pfam" id="PF00884"/>
    </source>
</evidence>
<dbReference type="SUPFAM" id="SSF51120">
    <property type="entry name" value="beta-Roll"/>
    <property type="match status" value="1"/>
</dbReference>
<dbReference type="PANTHER" id="PTHR45953:SF1">
    <property type="entry name" value="IDURONATE 2-SULFATASE"/>
    <property type="match status" value="1"/>
</dbReference>